<dbReference type="RefSeq" id="WP_004615997.1">
    <property type="nucleotide sequence ID" value="NZ_ACXX02000001.1"/>
</dbReference>
<dbReference type="OrthoDB" id="9801960at2"/>
<protein>
    <submittedName>
        <fullName evidence="2">Xylose isomerase domain-containing protein TIM barrel</fullName>
    </submittedName>
</protein>
<dbReference type="AlphaFoldDB" id="F1T791"/>
<keyword evidence="3" id="KW-1185">Reference proteome</keyword>
<organism evidence="2 3">
    <name type="scientific">Ruminiclostridium papyrosolvens DSM 2782</name>
    <dbReference type="NCBI Taxonomy" id="588581"/>
    <lineage>
        <taxon>Bacteria</taxon>
        <taxon>Bacillati</taxon>
        <taxon>Bacillota</taxon>
        <taxon>Clostridia</taxon>
        <taxon>Eubacteriales</taxon>
        <taxon>Oscillospiraceae</taxon>
        <taxon>Ruminiclostridium</taxon>
    </lineage>
</organism>
<dbReference type="SUPFAM" id="SSF51658">
    <property type="entry name" value="Xylose isomerase-like"/>
    <property type="match status" value="1"/>
</dbReference>
<dbReference type="InterPro" id="IPR050312">
    <property type="entry name" value="IolE/XylAMocC-like"/>
</dbReference>
<accession>F1T791</accession>
<dbReference type="Proteomes" id="UP000003860">
    <property type="component" value="Unassembled WGS sequence"/>
</dbReference>
<reference evidence="2" key="1">
    <citation type="submission" date="2009-07" db="EMBL/GenBank/DDBJ databases">
        <authorList>
            <consortium name="US DOE Joint Genome Institute (JGI-PGF)"/>
            <person name="Lucas S."/>
            <person name="Copeland A."/>
            <person name="Lapidus A."/>
            <person name="Glavina del Rio T."/>
            <person name="Tice H."/>
            <person name="Bruce D."/>
            <person name="Goodwin L."/>
            <person name="Pitluck S."/>
            <person name="Larimer F."/>
            <person name="Land M.L."/>
            <person name="Mouttaki H."/>
            <person name="He Z."/>
            <person name="Zhou J."/>
            <person name="Hemme C.L."/>
        </authorList>
    </citation>
    <scope>NUCLEOTIDE SEQUENCE</scope>
    <source>
        <strain evidence="2">DSM 2782</strain>
    </source>
</reference>
<dbReference type="Pfam" id="PF01261">
    <property type="entry name" value="AP_endonuc_2"/>
    <property type="match status" value="1"/>
</dbReference>
<sequence>MRVATMTSLFRECRETKEFTGYIESMHRCKEAGFTVLDLNMCAMLNRQTELNGDDWIKNAENIRNEAEKLGITFSQSHPPYRPFKGAYFKTIEEKERFDELTYRAIHVSSILGVKWAVMHPVTETDKAEYNLQADLAANHENFDKVIEQATKENVGIAFENMCDRDNRRRFGATAEELIALVDSYKGAPVGVCWDTGHGHRVYSNQIPALEKLGSRIKALHVNDNFGQDDLHLLPFLGTIPWEKVMRALTKIGYEGDLVYEIRINNYMPEGLKIPSARFSVDVGNYLLSLC</sequence>
<evidence type="ECO:0000259" key="1">
    <source>
        <dbReference type="Pfam" id="PF01261"/>
    </source>
</evidence>
<dbReference type="eggNOG" id="COG1082">
    <property type="taxonomic scope" value="Bacteria"/>
</dbReference>
<dbReference type="PANTHER" id="PTHR12110">
    <property type="entry name" value="HYDROXYPYRUVATE ISOMERASE"/>
    <property type="match status" value="1"/>
</dbReference>
<name>F1T791_9FIRM</name>
<comment type="caution">
    <text evidence="2">The sequence shown here is derived from an EMBL/GenBank/DDBJ whole genome shotgun (WGS) entry which is preliminary data.</text>
</comment>
<reference evidence="2" key="2">
    <citation type="submission" date="2011-01" db="EMBL/GenBank/DDBJ databases">
        <title>The Non-contiguous Finished genome of Clostridium papyrosolvens.</title>
        <authorList>
            <person name="Lucas S."/>
            <person name="Copeland A."/>
            <person name="Lapidus A."/>
            <person name="Cheng J.-F."/>
            <person name="Goodwin L."/>
            <person name="Pitluck S."/>
            <person name="Misra M."/>
            <person name="Chertkov O."/>
            <person name="Detter J.C."/>
            <person name="Han C."/>
            <person name="Tapia R."/>
            <person name="Land M."/>
            <person name="Hauser L."/>
            <person name="Kyrpides N."/>
            <person name="Ivanova N."/>
            <person name="Pagani I."/>
            <person name="Mouttaki H."/>
            <person name="He Z."/>
            <person name="Zhou J."/>
            <person name="Hemme C.L."/>
            <person name="Woyke T."/>
        </authorList>
    </citation>
    <scope>NUCLEOTIDE SEQUENCE [LARGE SCALE GENOMIC DNA]</scope>
    <source>
        <strain evidence="2">DSM 2782</strain>
    </source>
</reference>
<proteinExistence type="predicted"/>
<dbReference type="Gene3D" id="3.20.20.150">
    <property type="entry name" value="Divalent-metal-dependent TIM barrel enzymes"/>
    <property type="match status" value="1"/>
</dbReference>
<dbReference type="InterPro" id="IPR013022">
    <property type="entry name" value="Xyl_isomerase-like_TIM-brl"/>
</dbReference>
<dbReference type="STRING" id="588581.Cpap_3771"/>
<keyword evidence="2" id="KW-0413">Isomerase</keyword>
<dbReference type="InterPro" id="IPR036237">
    <property type="entry name" value="Xyl_isomerase-like_sf"/>
</dbReference>
<feature type="domain" description="Xylose isomerase-like TIM barrel" evidence="1">
    <location>
        <begin position="28"/>
        <end position="265"/>
    </location>
</feature>
<evidence type="ECO:0000313" key="2">
    <source>
        <dbReference type="EMBL" id="EGD49339.1"/>
    </source>
</evidence>
<dbReference type="GO" id="GO:0016853">
    <property type="term" value="F:isomerase activity"/>
    <property type="evidence" value="ECO:0007669"/>
    <property type="project" value="UniProtKB-KW"/>
</dbReference>
<gene>
    <name evidence="2" type="ORF">Cpap_3771</name>
</gene>
<evidence type="ECO:0000313" key="3">
    <source>
        <dbReference type="Proteomes" id="UP000003860"/>
    </source>
</evidence>
<dbReference type="EMBL" id="ACXX02000001">
    <property type="protein sequence ID" value="EGD49339.1"/>
    <property type="molecule type" value="Genomic_DNA"/>
</dbReference>